<dbReference type="InterPro" id="IPR044094">
    <property type="entry name" value="AtsA-like_MBL-fold"/>
</dbReference>
<gene>
    <name evidence="4" type="ORF">GKO46_07575</name>
    <name evidence="5" type="ORF">GKO48_01580</name>
</gene>
<dbReference type="Proteomes" id="UP001321249">
    <property type="component" value="Unassembled WGS sequence"/>
</dbReference>
<accession>A0AAJ6CRF6</accession>
<dbReference type="Pfam" id="PF12706">
    <property type="entry name" value="Lactamase_B_2"/>
    <property type="match status" value="1"/>
</dbReference>
<dbReference type="EMBL" id="WMBE01000002">
    <property type="protein sequence ID" value="MDG0866930.1"/>
    <property type="molecule type" value="Genomic_DNA"/>
</dbReference>
<name>A0AAJ6CRF6_9CHLR</name>
<protein>
    <submittedName>
        <fullName evidence="5">MBL fold metallo-hydrolase</fullName>
    </submittedName>
</protein>
<evidence type="ECO:0000313" key="5">
    <source>
        <dbReference type="EMBL" id="WFG38348.1"/>
    </source>
</evidence>
<organism evidence="5 6">
    <name type="scientific">Candidatus Lucifugimonas marina</name>
    <dbReference type="NCBI Taxonomy" id="3038979"/>
    <lineage>
        <taxon>Bacteria</taxon>
        <taxon>Bacillati</taxon>
        <taxon>Chloroflexota</taxon>
        <taxon>Dehalococcoidia</taxon>
        <taxon>SAR202 cluster</taxon>
        <taxon>Candidatus Lucifugimonadales</taxon>
        <taxon>Candidatus Lucifugimonadaceae</taxon>
        <taxon>Candidatus Lucifugimonas</taxon>
    </lineage>
</organism>
<dbReference type="InterPro" id="IPR036866">
    <property type="entry name" value="RibonucZ/Hydroxyglut_hydro"/>
</dbReference>
<dbReference type="Proteomes" id="UP001219901">
    <property type="component" value="Chromosome"/>
</dbReference>
<dbReference type="CDD" id="cd07719">
    <property type="entry name" value="arylsulfatase_AtsA-like_MBL-fold"/>
    <property type="match status" value="1"/>
</dbReference>
<dbReference type="SUPFAM" id="SSF56281">
    <property type="entry name" value="Metallo-hydrolase/oxidoreductase"/>
    <property type="match status" value="1"/>
</dbReference>
<evidence type="ECO:0000256" key="2">
    <source>
        <dbReference type="ARBA" id="ARBA00022801"/>
    </source>
</evidence>
<reference evidence="6 7" key="1">
    <citation type="submission" date="2019-11" db="EMBL/GenBank/DDBJ databases">
        <authorList>
            <person name="Cho J.-C."/>
        </authorList>
    </citation>
    <scope>NUCLEOTIDE SEQUENCE [LARGE SCALE GENOMIC DNA]</scope>
    <source>
        <strain evidence="5 6">JH1073</strain>
        <strain evidence="4 7">JH702</strain>
    </source>
</reference>
<keyword evidence="6" id="KW-1185">Reference proteome</keyword>
<dbReference type="Gene3D" id="3.60.15.10">
    <property type="entry name" value="Ribonuclease Z/Hydroxyacylglutathione hydrolase-like"/>
    <property type="match status" value="1"/>
</dbReference>
<feature type="domain" description="Metallo-beta-lactamase" evidence="3">
    <location>
        <begin position="33"/>
        <end position="245"/>
    </location>
</feature>
<reference evidence="6" key="3">
    <citation type="submission" date="2023-06" db="EMBL/GenBank/DDBJ databases">
        <title>Pangenomics reveal diversification of enzyme families and niche specialization in globally abundant SAR202 bacteria.</title>
        <authorList>
            <person name="Saw J.H.W."/>
        </authorList>
    </citation>
    <scope>NUCLEOTIDE SEQUENCE [LARGE SCALE GENOMIC DNA]</scope>
    <source>
        <strain evidence="6">JH1073</strain>
    </source>
</reference>
<dbReference type="SMART" id="SM00849">
    <property type="entry name" value="Lactamase_B"/>
    <property type="match status" value="1"/>
</dbReference>
<keyword evidence="1" id="KW-0255">Endonuclease</keyword>
<keyword evidence="1" id="KW-0540">Nuclease</keyword>
<dbReference type="PANTHER" id="PTHR46018">
    <property type="entry name" value="ZINC PHOSPHODIESTERASE ELAC PROTEIN 1"/>
    <property type="match status" value="1"/>
</dbReference>
<evidence type="ECO:0000313" key="7">
    <source>
        <dbReference type="Proteomes" id="UP001321249"/>
    </source>
</evidence>
<dbReference type="RefSeq" id="WP_342824790.1">
    <property type="nucleotide sequence ID" value="NZ_CP046146.1"/>
</dbReference>
<dbReference type="GO" id="GO:0042781">
    <property type="term" value="F:3'-tRNA processing endoribonuclease activity"/>
    <property type="evidence" value="ECO:0007669"/>
    <property type="project" value="TreeGrafter"/>
</dbReference>
<dbReference type="AlphaFoldDB" id="A0AAJ6CRF6"/>
<evidence type="ECO:0000256" key="1">
    <source>
        <dbReference type="ARBA" id="ARBA00022759"/>
    </source>
</evidence>
<reference evidence="5" key="2">
    <citation type="journal article" date="2023" name="Nat. Commun.">
        <title>Cultivation of marine bacteria of the SAR202 clade.</title>
        <authorList>
            <person name="Lim Y."/>
            <person name="Seo J.H."/>
            <person name="Giovannoni S.J."/>
            <person name="Kang I."/>
            <person name="Cho J.C."/>
        </authorList>
    </citation>
    <scope>NUCLEOTIDE SEQUENCE</scope>
    <source>
        <strain evidence="5">JH1073</strain>
    </source>
</reference>
<evidence type="ECO:0000313" key="6">
    <source>
        <dbReference type="Proteomes" id="UP001219901"/>
    </source>
</evidence>
<dbReference type="EMBL" id="CP046147">
    <property type="protein sequence ID" value="WFG38348.1"/>
    <property type="molecule type" value="Genomic_DNA"/>
</dbReference>
<proteinExistence type="predicted"/>
<evidence type="ECO:0000259" key="3">
    <source>
        <dbReference type="SMART" id="SM00849"/>
    </source>
</evidence>
<dbReference type="InterPro" id="IPR001279">
    <property type="entry name" value="Metallo-B-lactamas"/>
</dbReference>
<dbReference type="PANTHER" id="PTHR46018:SF2">
    <property type="entry name" value="ZINC PHOSPHODIESTERASE ELAC PROTEIN 1"/>
    <property type="match status" value="1"/>
</dbReference>
<evidence type="ECO:0000313" key="4">
    <source>
        <dbReference type="EMBL" id="MDG0866930.1"/>
    </source>
</evidence>
<keyword evidence="2" id="KW-0378">Hydrolase</keyword>
<sequence length="304" mass="33205">MERSGAGMGVKKPLTPEVTIIGCGTPTPLPDRFGSSYVVQVGDEKLLFDCGPATTWKLARNGISTTDIDDVFFTHHHFDHDADFPTFILTRWDQMVPRDKTLNVYGPKLTEEFTNGILDEDTGLFAHDWKARIHHPASQITFQDRGGELPRMKPDVDPHNMGPGLIKKGSSWEVTAAPADHVQPYLDSLAYRIDTADGSVVLTGDTAPCETVTDLARGADVLMMMCWETHDKMDGNPHADASSSVLGAAETAAEAGVKQLVMVHIGARLTSAEMKGPREIEAKQAWNGQLVWGDEGMKVPWPKG</sequence>